<dbReference type="AlphaFoldDB" id="A0A1D1V1P1"/>
<dbReference type="Proteomes" id="UP000186922">
    <property type="component" value="Unassembled WGS sequence"/>
</dbReference>
<keyword evidence="2" id="KW-1185">Reference proteome</keyword>
<proteinExistence type="predicted"/>
<evidence type="ECO:0000313" key="2">
    <source>
        <dbReference type="Proteomes" id="UP000186922"/>
    </source>
</evidence>
<accession>A0A1D1V1P1</accession>
<gene>
    <name evidence="1" type="primary">RvY_06327-1</name>
    <name evidence="1" type="synonym">RvY_06327.1</name>
    <name evidence="1" type="ORF">RvY_06327</name>
</gene>
<protein>
    <submittedName>
        <fullName evidence="1">Uncharacterized protein</fullName>
    </submittedName>
</protein>
<name>A0A1D1V1P1_RAMVA</name>
<dbReference type="EMBL" id="BDGG01000002">
    <property type="protein sequence ID" value="GAU94585.1"/>
    <property type="molecule type" value="Genomic_DNA"/>
</dbReference>
<organism evidence="1 2">
    <name type="scientific">Ramazzottius varieornatus</name>
    <name type="common">Water bear</name>
    <name type="synonym">Tardigrade</name>
    <dbReference type="NCBI Taxonomy" id="947166"/>
    <lineage>
        <taxon>Eukaryota</taxon>
        <taxon>Metazoa</taxon>
        <taxon>Ecdysozoa</taxon>
        <taxon>Tardigrada</taxon>
        <taxon>Eutardigrada</taxon>
        <taxon>Parachela</taxon>
        <taxon>Hypsibioidea</taxon>
        <taxon>Ramazzottiidae</taxon>
        <taxon>Ramazzottius</taxon>
    </lineage>
</organism>
<reference evidence="1 2" key="1">
    <citation type="journal article" date="2016" name="Nat. Commun.">
        <title>Extremotolerant tardigrade genome and improved radiotolerance of human cultured cells by tardigrade-unique protein.</title>
        <authorList>
            <person name="Hashimoto T."/>
            <person name="Horikawa D.D."/>
            <person name="Saito Y."/>
            <person name="Kuwahara H."/>
            <person name="Kozuka-Hata H."/>
            <person name="Shin-I T."/>
            <person name="Minakuchi Y."/>
            <person name="Ohishi K."/>
            <person name="Motoyama A."/>
            <person name="Aizu T."/>
            <person name="Enomoto A."/>
            <person name="Kondo K."/>
            <person name="Tanaka S."/>
            <person name="Hara Y."/>
            <person name="Koshikawa S."/>
            <person name="Sagara H."/>
            <person name="Miura T."/>
            <person name="Yokobori S."/>
            <person name="Miyagawa K."/>
            <person name="Suzuki Y."/>
            <person name="Kubo T."/>
            <person name="Oyama M."/>
            <person name="Kohara Y."/>
            <person name="Fujiyama A."/>
            <person name="Arakawa K."/>
            <person name="Katayama T."/>
            <person name="Toyoda A."/>
            <person name="Kunieda T."/>
        </authorList>
    </citation>
    <scope>NUCLEOTIDE SEQUENCE [LARGE SCALE GENOMIC DNA]</scope>
    <source>
        <strain evidence="1 2">YOKOZUNA-1</strain>
    </source>
</reference>
<evidence type="ECO:0000313" key="1">
    <source>
        <dbReference type="EMBL" id="GAU94585.1"/>
    </source>
</evidence>
<sequence length="140" mass="15594">MLVMWCRKGLPSALLSVHLDSTEKAGFCPEFIVICIYSCAVPQMPPNGRLHGVGCNETGRYTMQSFTNFAKLRATLGLGRRTTPMGPILATKTVLEHLTRSRHLRLARQADIYSADQDSVRNTQDRVRGNLTGMSWSNLL</sequence>
<comment type="caution">
    <text evidence="1">The sequence shown here is derived from an EMBL/GenBank/DDBJ whole genome shotgun (WGS) entry which is preliminary data.</text>
</comment>